<keyword evidence="1" id="KW-0812">Transmembrane</keyword>
<name>A0A2P2L8N7_RHIMU</name>
<organism evidence="2">
    <name type="scientific">Rhizophora mucronata</name>
    <name type="common">Asiatic mangrove</name>
    <dbReference type="NCBI Taxonomy" id="61149"/>
    <lineage>
        <taxon>Eukaryota</taxon>
        <taxon>Viridiplantae</taxon>
        <taxon>Streptophyta</taxon>
        <taxon>Embryophyta</taxon>
        <taxon>Tracheophyta</taxon>
        <taxon>Spermatophyta</taxon>
        <taxon>Magnoliopsida</taxon>
        <taxon>eudicotyledons</taxon>
        <taxon>Gunneridae</taxon>
        <taxon>Pentapetalae</taxon>
        <taxon>rosids</taxon>
        <taxon>fabids</taxon>
        <taxon>Malpighiales</taxon>
        <taxon>Rhizophoraceae</taxon>
        <taxon>Rhizophora</taxon>
    </lineage>
</organism>
<evidence type="ECO:0000313" key="2">
    <source>
        <dbReference type="EMBL" id="MBX14332.1"/>
    </source>
</evidence>
<sequence length="42" mass="5079">MQIAQSIQVFLKSPIFFCKFYFYFFNVFLWEGLFLRSCLGKA</sequence>
<protein>
    <submittedName>
        <fullName evidence="2">Bushy growth protein</fullName>
    </submittedName>
</protein>
<dbReference type="AlphaFoldDB" id="A0A2P2L8N7"/>
<keyword evidence="1" id="KW-1133">Transmembrane helix</keyword>
<keyword evidence="1" id="KW-0472">Membrane</keyword>
<reference evidence="2" key="1">
    <citation type="submission" date="2018-02" db="EMBL/GenBank/DDBJ databases">
        <title>Rhizophora mucronata_Transcriptome.</title>
        <authorList>
            <person name="Meera S.P."/>
            <person name="Sreeshan A."/>
            <person name="Augustine A."/>
        </authorList>
    </citation>
    <scope>NUCLEOTIDE SEQUENCE</scope>
    <source>
        <tissue evidence="2">Leaf</tissue>
    </source>
</reference>
<evidence type="ECO:0000256" key="1">
    <source>
        <dbReference type="SAM" id="Phobius"/>
    </source>
</evidence>
<feature type="transmembrane region" description="Helical" evidence="1">
    <location>
        <begin position="20"/>
        <end position="39"/>
    </location>
</feature>
<proteinExistence type="predicted"/>
<dbReference type="EMBL" id="GGEC01033848">
    <property type="protein sequence ID" value="MBX14332.1"/>
    <property type="molecule type" value="Transcribed_RNA"/>
</dbReference>
<accession>A0A2P2L8N7</accession>